<protein>
    <submittedName>
        <fullName evidence="4">SH3 domain-containing protein</fullName>
    </submittedName>
</protein>
<feature type="compositionally biased region" description="Low complexity" evidence="1">
    <location>
        <begin position="349"/>
        <end position="358"/>
    </location>
</feature>
<keyword evidence="2" id="KW-0472">Membrane</keyword>
<evidence type="ECO:0000313" key="4">
    <source>
        <dbReference type="EMBL" id="MCC2231934.1"/>
    </source>
</evidence>
<gene>
    <name evidence="4" type="ORF">LKD81_13170</name>
</gene>
<dbReference type="EMBL" id="JAJEQR010000044">
    <property type="protein sequence ID" value="MCC2231934.1"/>
    <property type="molecule type" value="Genomic_DNA"/>
</dbReference>
<feature type="compositionally biased region" description="Basic and acidic residues" evidence="1">
    <location>
        <begin position="40"/>
        <end position="77"/>
    </location>
</feature>
<evidence type="ECO:0000256" key="2">
    <source>
        <dbReference type="SAM" id="Phobius"/>
    </source>
</evidence>
<accession>A0AAE3EC43</accession>
<feature type="region of interest" description="Disordered" evidence="1">
    <location>
        <begin position="1"/>
        <end position="105"/>
    </location>
</feature>
<feature type="domain" description="SH3b" evidence="3">
    <location>
        <begin position="382"/>
        <end position="433"/>
    </location>
</feature>
<feature type="transmembrane region" description="Helical" evidence="2">
    <location>
        <begin position="112"/>
        <end position="131"/>
    </location>
</feature>
<sequence>MSKDLESKDLDALQLDEDPEENWEVEDDWEDDDFVDIDLDSGRTSEEDPDDIFERSERPVRKVEKVADDPYADHSDMEDVTSGRYRRNTEESSAHGRNSGGKSGGRFSGGKTYLILILVCLAIIAAIVVVLKMSGKSSTAGETSAASSEETTTTVSETAAWEENTNTAVIDLVNQYYTARTAVDMATLRNVLDPSVSVDESRVQAEAQVIEAYQNINCYTAPGISDGEYVVYISFNMKFKDIPTAAPGLVPAYVRPDSTGALKLLTWDTAKNDAEISAFMGTAADCDMIRQLAEGVNAAYQTAYSSDAALAEFLDSLNNTTAETTAADPNAETTVADSNAETTAVDPNAETTAAETTAAETTAAASGDFTEMDSMEYVIEDVKCRVQPNTDDSTDFTLVTGGTMIHVIGSNGEWYHVYLNDGTEGYIKAEFVSPYAPSATAQ</sequence>
<name>A0AAE3EC43_9FIRM</name>
<feature type="region of interest" description="Disordered" evidence="1">
    <location>
        <begin position="331"/>
        <end position="358"/>
    </location>
</feature>
<evidence type="ECO:0000259" key="3">
    <source>
        <dbReference type="Pfam" id="PF08239"/>
    </source>
</evidence>
<dbReference type="Pfam" id="PF08239">
    <property type="entry name" value="SH3_3"/>
    <property type="match status" value="1"/>
</dbReference>
<dbReference type="Gene3D" id="2.30.30.40">
    <property type="entry name" value="SH3 Domains"/>
    <property type="match status" value="1"/>
</dbReference>
<dbReference type="RefSeq" id="WP_308454419.1">
    <property type="nucleotide sequence ID" value="NZ_JAJEQR010000044.1"/>
</dbReference>
<feature type="compositionally biased region" description="Polar residues" evidence="1">
    <location>
        <begin position="331"/>
        <end position="342"/>
    </location>
</feature>
<dbReference type="Proteomes" id="UP001198182">
    <property type="component" value="Unassembled WGS sequence"/>
</dbReference>
<keyword evidence="2" id="KW-1133">Transmembrane helix</keyword>
<proteinExistence type="predicted"/>
<keyword evidence="5" id="KW-1185">Reference proteome</keyword>
<comment type="caution">
    <text evidence="4">The sequence shown here is derived from an EMBL/GenBank/DDBJ whole genome shotgun (WGS) entry which is preliminary data.</text>
</comment>
<keyword evidence="2" id="KW-0812">Transmembrane</keyword>
<dbReference type="AlphaFoldDB" id="A0AAE3EC43"/>
<evidence type="ECO:0000256" key="1">
    <source>
        <dbReference type="SAM" id="MobiDB-lite"/>
    </source>
</evidence>
<feature type="compositionally biased region" description="Basic and acidic residues" evidence="1">
    <location>
        <begin position="1"/>
        <end position="11"/>
    </location>
</feature>
<evidence type="ECO:0000313" key="5">
    <source>
        <dbReference type="Proteomes" id="UP001198182"/>
    </source>
</evidence>
<reference evidence="4" key="1">
    <citation type="submission" date="2021-10" db="EMBL/GenBank/DDBJ databases">
        <title>Anaerobic single-cell dispensing facilitates the cultivation of human gut bacteria.</title>
        <authorList>
            <person name="Afrizal A."/>
        </authorList>
    </citation>
    <scope>NUCLEOTIDE SEQUENCE</scope>
    <source>
        <strain evidence="4">CLA-AA-H215</strain>
    </source>
</reference>
<organism evidence="4 5">
    <name type="scientific">Hominifimenecus microfluidus</name>
    <dbReference type="NCBI Taxonomy" id="2885348"/>
    <lineage>
        <taxon>Bacteria</taxon>
        <taxon>Bacillati</taxon>
        <taxon>Bacillota</taxon>
        <taxon>Clostridia</taxon>
        <taxon>Lachnospirales</taxon>
        <taxon>Lachnospiraceae</taxon>
        <taxon>Hominifimenecus</taxon>
    </lineage>
</organism>
<dbReference type="InterPro" id="IPR003646">
    <property type="entry name" value="SH3-like_bac-type"/>
</dbReference>
<feature type="compositionally biased region" description="Acidic residues" evidence="1">
    <location>
        <begin position="14"/>
        <end position="39"/>
    </location>
</feature>